<name>A0AA46ADB4_9AQUI</name>
<dbReference type="AlphaFoldDB" id="A0AA46ADB4"/>
<dbReference type="RefSeq" id="WP_265133349.1">
    <property type="nucleotide sequence ID" value="NZ_FXTX01000002.1"/>
</dbReference>
<keyword evidence="2" id="KW-1185">Reference proteome</keyword>
<dbReference type="PANTHER" id="PTHR33991:SF1">
    <property type="entry name" value="DNA REPAIR PROTEIN RECO"/>
    <property type="match status" value="1"/>
</dbReference>
<dbReference type="EMBL" id="FXTX01000002">
    <property type="protein sequence ID" value="SMP03886.1"/>
    <property type="molecule type" value="Genomic_DNA"/>
</dbReference>
<gene>
    <name evidence="1" type="ORF">SAMN06264868_102161</name>
</gene>
<proteinExistence type="predicted"/>
<sequence>MFFKDEAIILRKSIIWEKDISITVYMKKRGKENIYIQNGALLKSPYISITEPFNIFKGVFYIKKDSVFIQEVERYKNLAILIAKDIEIFKTGFEIINIFNRYIIYQDEKIYILLKKTFYYLSLSKNPKMIKLAFLIKLVYLSGIFPNNLKNLNWNYVLKIKNSPFKEIEKFNIPNINQYIKAFENYLSEYFSSS</sequence>
<dbReference type="GO" id="GO:0006302">
    <property type="term" value="P:double-strand break repair"/>
    <property type="evidence" value="ECO:0007669"/>
    <property type="project" value="TreeGrafter"/>
</dbReference>
<evidence type="ECO:0000313" key="1">
    <source>
        <dbReference type="EMBL" id="SMP03886.1"/>
    </source>
</evidence>
<evidence type="ECO:0000313" key="2">
    <source>
        <dbReference type="Proteomes" id="UP001157947"/>
    </source>
</evidence>
<dbReference type="InterPro" id="IPR003717">
    <property type="entry name" value="RecO"/>
</dbReference>
<reference evidence="1" key="1">
    <citation type="submission" date="2017-05" db="EMBL/GenBank/DDBJ databases">
        <authorList>
            <person name="Varghese N."/>
            <person name="Submissions S."/>
        </authorList>
    </citation>
    <scope>NUCLEOTIDE SEQUENCE</scope>
    <source>
        <strain evidence="1">DSM 18763</strain>
    </source>
</reference>
<dbReference type="Proteomes" id="UP001157947">
    <property type="component" value="Unassembled WGS sequence"/>
</dbReference>
<dbReference type="PANTHER" id="PTHR33991">
    <property type="entry name" value="DNA REPAIR PROTEIN RECO"/>
    <property type="match status" value="1"/>
</dbReference>
<comment type="caution">
    <text evidence="1">The sequence shown here is derived from an EMBL/GenBank/DDBJ whole genome shotgun (WGS) entry which is preliminary data.</text>
</comment>
<dbReference type="GO" id="GO:0043590">
    <property type="term" value="C:bacterial nucleoid"/>
    <property type="evidence" value="ECO:0007669"/>
    <property type="project" value="TreeGrafter"/>
</dbReference>
<accession>A0AA46ADB4</accession>
<protein>
    <submittedName>
        <fullName evidence="1">DNA replication and repair protein RecO</fullName>
    </submittedName>
</protein>
<dbReference type="GO" id="GO:0006310">
    <property type="term" value="P:DNA recombination"/>
    <property type="evidence" value="ECO:0007669"/>
    <property type="project" value="InterPro"/>
</dbReference>
<organism evidence="1 2">
    <name type="scientific">Venenivibrio stagnispumantis</name>
    <dbReference type="NCBI Taxonomy" id="407998"/>
    <lineage>
        <taxon>Bacteria</taxon>
        <taxon>Pseudomonadati</taxon>
        <taxon>Aquificota</taxon>
        <taxon>Aquificia</taxon>
        <taxon>Aquificales</taxon>
        <taxon>Hydrogenothermaceae</taxon>
        <taxon>Venenivibrio</taxon>
    </lineage>
</organism>